<accession>A0A7X4YLP9</accession>
<keyword evidence="2" id="KW-0489">Methyltransferase</keyword>
<sequence>MAFNQGTYQGIVASTYDIWFSGDRFDDTDFYKKFMDEVPGAALEIGCGTGRLLLPYLTEGYDVEGVDCSAEMLELCTLKASARGVSPVLHNQLIQELRLPKTYKTIYIPMASLMCVSERDEAIRALAGIFNHLDYGGQVLIPLFIPRNVNTDEWKVSRSGIRSDGAEVILSSISSVIFHDQVQTNQDKYEVLKDGELLDTVFTTSKLRWYGKYEFIMMLEKIGFQAIVVYGGYNLQPLNDDQNFMIFRARK</sequence>
<dbReference type="Pfam" id="PF13649">
    <property type="entry name" value="Methyltransf_25"/>
    <property type="match status" value="1"/>
</dbReference>
<proteinExistence type="predicted"/>
<name>A0A7X4YLP9_9BACL</name>
<dbReference type="GO" id="GO:0008168">
    <property type="term" value="F:methyltransferase activity"/>
    <property type="evidence" value="ECO:0007669"/>
    <property type="project" value="UniProtKB-KW"/>
</dbReference>
<evidence type="ECO:0000259" key="1">
    <source>
        <dbReference type="Pfam" id="PF13649"/>
    </source>
</evidence>
<dbReference type="AlphaFoldDB" id="A0A7X4YLP9"/>
<keyword evidence="3" id="KW-1185">Reference proteome</keyword>
<organism evidence="2 3">
    <name type="scientific">Paenibacillus sacheonensis</name>
    <dbReference type="NCBI Taxonomy" id="742054"/>
    <lineage>
        <taxon>Bacteria</taxon>
        <taxon>Bacillati</taxon>
        <taxon>Bacillota</taxon>
        <taxon>Bacilli</taxon>
        <taxon>Bacillales</taxon>
        <taxon>Paenibacillaceae</taxon>
        <taxon>Paenibacillus</taxon>
    </lineage>
</organism>
<dbReference type="Proteomes" id="UP000558113">
    <property type="component" value="Unassembled WGS sequence"/>
</dbReference>
<dbReference type="GO" id="GO:0032259">
    <property type="term" value="P:methylation"/>
    <property type="evidence" value="ECO:0007669"/>
    <property type="project" value="UniProtKB-KW"/>
</dbReference>
<dbReference type="Gene3D" id="2.20.130.10">
    <property type="entry name" value="CAC2371-like domains"/>
    <property type="match status" value="1"/>
</dbReference>
<dbReference type="RefSeq" id="WP_161693861.1">
    <property type="nucleotide sequence ID" value="NZ_JAAAMU010000001.1"/>
</dbReference>
<feature type="domain" description="Methyltransferase" evidence="1">
    <location>
        <begin position="43"/>
        <end position="137"/>
    </location>
</feature>
<dbReference type="EMBL" id="JAAAMU010000001">
    <property type="protein sequence ID" value="NBC67764.1"/>
    <property type="molecule type" value="Genomic_DNA"/>
</dbReference>
<gene>
    <name evidence="2" type="ORF">GT003_02015</name>
</gene>
<dbReference type="OrthoDB" id="9804312at2"/>
<dbReference type="SUPFAM" id="SSF53335">
    <property type="entry name" value="S-adenosyl-L-methionine-dependent methyltransferases"/>
    <property type="match status" value="1"/>
</dbReference>
<reference evidence="2 3" key="1">
    <citation type="submission" date="2020-01" db="EMBL/GenBank/DDBJ databases">
        <title>Paenibacillus soybeanensis sp. nov. isolated from the nodules of soybean (Glycine max(L.) Merr).</title>
        <authorList>
            <person name="Wang H."/>
        </authorList>
    </citation>
    <scope>NUCLEOTIDE SEQUENCE [LARGE SCALE GENOMIC DNA]</scope>
    <source>
        <strain evidence="2 3">DSM 23054</strain>
    </source>
</reference>
<comment type="caution">
    <text evidence="2">The sequence shown here is derived from an EMBL/GenBank/DDBJ whole genome shotgun (WGS) entry which is preliminary data.</text>
</comment>
<protein>
    <submittedName>
        <fullName evidence="2">Methyltransferase domain-containing protein</fullName>
    </submittedName>
</protein>
<dbReference type="CDD" id="cd02440">
    <property type="entry name" value="AdoMet_MTases"/>
    <property type="match status" value="1"/>
</dbReference>
<evidence type="ECO:0000313" key="3">
    <source>
        <dbReference type="Proteomes" id="UP000558113"/>
    </source>
</evidence>
<dbReference type="Gene3D" id="3.40.50.150">
    <property type="entry name" value="Vaccinia Virus protein VP39"/>
    <property type="match status" value="1"/>
</dbReference>
<dbReference type="InterPro" id="IPR041698">
    <property type="entry name" value="Methyltransf_25"/>
</dbReference>
<evidence type="ECO:0000313" key="2">
    <source>
        <dbReference type="EMBL" id="NBC67764.1"/>
    </source>
</evidence>
<keyword evidence="2" id="KW-0808">Transferase</keyword>
<dbReference type="InterPro" id="IPR029063">
    <property type="entry name" value="SAM-dependent_MTases_sf"/>
</dbReference>